<dbReference type="EMBL" id="ABLC01000134">
    <property type="protein sequence ID" value="EDT02121.1"/>
    <property type="molecule type" value="Genomic_DNA"/>
</dbReference>
<name>B1FK06_9BURK</name>
<evidence type="ECO:0000256" key="1">
    <source>
        <dbReference type="SAM" id="MobiDB-lite"/>
    </source>
</evidence>
<accession>B1FK06</accession>
<comment type="caution">
    <text evidence="2">The sequence shown here is derived from an EMBL/GenBank/DDBJ whole genome shotgun (WGS) entry which is preliminary data.</text>
</comment>
<protein>
    <submittedName>
        <fullName evidence="2">Uncharacterized protein</fullName>
    </submittedName>
</protein>
<gene>
    <name evidence="2" type="ORF">BamIOP4010DRAFT_4367</name>
</gene>
<dbReference type="PATRIC" id="fig|396596.7.peg.3147"/>
<evidence type="ECO:0000313" key="3">
    <source>
        <dbReference type="Proteomes" id="UP000005463"/>
    </source>
</evidence>
<feature type="region of interest" description="Disordered" evidence="1">
    <location>
        <begin position="141"/>
        <end position="163"/>
    </location>
</feature>
<sequence>MQGQLRRSESPQWGCSQGFSLFLPLQDFNYVRSAHIGHCARVRRAVRQKPLVQRANGDAQARCELRPRHAQPIHRNAQQFLLGKCREILLRRRAFLYRSNPLPHLISPSGITINCLRTSSRSVIARRRAFFGTFGYGPHDRGGTGPAVTERSQSGARGRAGGIYPTRMQTVPVTKAPGEQVWREPVEQALAMHGRCPCSGANADRGTSLPSADVCRESKIRVMLVADNIQYISSNGRTDSLAVGTDRGL</sequence>
<evidence type="ECO:0000313" key="2">
    <source>
        <dbReference type="EMBL" id="EDT02121.1"/>
    </source>
</evidence>
<dbReference type="AlphaFoldDB" id="B1FK06"/>
<proteinExistence type="predicted"/>
<reference evidence="2 3" key="1">
    <citation type="submission" date="2008-03" db="EMBL/GenBank/DDBJ databases">
        <title>Sequencing of the draft genome and assembly of Burkholderia ambifaria IOP40-10.</title>
        <authorList>
            <consortium name="US DOE Joint Genome Institute (JGI-PGF)"/>
            <person name="Copeland A."/>
            <person name="Lucas S."/>
            <person name="Lapidus A."/>
            <person name="Glavina del Rio T."/>
            <person name="Dalin E."/>
            <person name="Tice H."/>
            <person name="Bruce D."/>
            <person name="Goodwin L."/>
            <person name="Pitluck S."/>
            <person name="Larimer F."/>
            <person name="Land M.L."/>
            <person name="Hauser L."/>
            <person name="Tiedje J."/>
            <person name="Richardson P."/>
        </authorList>
    </citation>
    <scope>NUCLEOTIDE SEQUENCE [LARGE SCALE GENOMIC DNA]</scope>
    <source>
        <strain evidence="2 3">IOP40-10</strain>
    </source>
</reference>
<dbReference type="Proteomes" id="UP000005463">
    <property type="component" value="Unassembled WGS sequence"/>
</dbReference>
<organism evidence="2 3">
    <name type="scientific">Burkholderia ambifaria IOP40-10</name>
    <dbReference type="NCBI Taxonomy" id="396596"/>
    <lineage>
        <taxon>Bacteria</taxon>
        <taxon>Pseudomonadati</taxon>
        <taxon>Pseudomonadota</taxon>
        <taxon>Betaproteobacteria</taxon>
        <taxon>Burkholderiales</taxon>
        <taxon>Burkholderiaceae</taxon>
        <taxon>Burkholderia</taxon>
        <taxon>Burkholderia cepacia complex</taxon>
    </lineage>
</organism>